<comment type="caution">
    <text evidence="2">The sequence shown here is derived from an EMBL/GenBank/DDBJ whole genome shotgun (WGS) entry which is preliminary data.</text>
</comment>
<dbReference type="InterPro" id="IPR018638">
    <property type="entry name" value="DUF2061_membrane"/>
</dbReference>
<evidence type="ECO:0000313" key="2">
    <source>
        <dbReference type="EMBL" id="TDQ17420.1"/>
    </source>
</evidence>
<accession>A0A4V6PW52</accession>
<dbReference type="OrthoDB" id="197461at2"/>
<dbReference type="RefSeq" id="WP_133555445.1">
    <property type="nucleotide sequence ID" value="NZ_SNYF01000006.1"/>
</dbReference>
<reference evidence="2 3" key="1">
    <citation type="submission" date="2019-03" db="EMBL/GenBank/DDBJ databases">
        <title>Genomic Encyclopedia of Type Strains, Phase III (KMG-III): the genomes of soil and plant-associated and newly described type strains.</title>
        <authorList>
            <person name="Whitman W."/>
        </authorList>
    </citation>
    <scope>NUCLEOTIDE SEQUENCE [LARGE SCALE GENOMIC DNA]</scope>
    <source>
        <strain evidence="2 3">CECT 8446</strain>
    </source>
</reference>
<evidence type="ECO:0000259" key="1">
    <source>
        <dbReference type="Pfam" id="PF09834"/>
    </source>
</evidence>
<gene>
    <name evidence="2" type="ORF">DFQ04_2073</name>
</gene>
<dbReference type="Proteomes" id="UP000294535">
    <property type="component" value="Unassembled WGS sequence"/>
</dbReference>
<organism evidence="2 3">
    <name type="scientific">Algoriphagus boseongensis</name>
    <dbReference type="NCBI Taxonomy" id="1442587"/>
    <lineage>
        <taxon>Bacteria</taxon>
        <taxon>Pseudomonadati</taxon>
        <taxon>Bacteroidota</taxon>
        <taxon>Cytophagia</taxon>
        <taxon>Cytophagales</taxon>
        <taxon>Cyclobacteriaceae</taxon>
        <taxon>Algoriphagus</taxon>
    </lineage>
</organism>
<name>A0A4V6PW52_9BACT</name>
<proteinExistence type="predicted"/>
<sequence>MILDLPLKKFFVSKKGQDTNFKSLIKSISWRIVGTIDTMVISYFVTGQLVMAISIGSVEVVTKIFLYYLHERVWENATRTTKKHEQEAELVRS</sequence>
<dbReference type="AlphaFoldDB" id="A0A4V6PW52"/>
<feature type="domain" description="DUF2061" evidence="1">
    <location>
        <begin position="24"/>
        <end position="75"/>
    </location>
</feature>
<dbReference type="Pfam" id="PF09834">
    <property type="entry name" value="DUF2061"/>
    <property type="match status" value="1"/>
</dbReference>
<protein>
    <submittedName>
        <fullName evidence="2">Putative membrane protein</fullName>
    </submittedName>
</protein>
<dbReference type="EMBL" id="SNYF01000006">
    <property type="protein sequence ID" value="TDQ17420.1"/>
    <property type="molecule type" value="Genomic_DNA"/>
</dbReference>
<evidence type="ECO:0000313" key="3">
    <source>
        <dbReference type="Proteomes" id="UP000294535"/>
    </source>
</evidence>
<keyword evidence="3" id="KW-1185">Reference proteome</keyword>